<evidence type="ECO:0000313" key="3">
    <source>
        <dbReference type="Proteomes" id="UP001283361"/>
    </source>
</evidence>
<organism evidence="2 3">
    <name type="scientific">Elysia crispata</name>
    <name type="common">lettuce slug</name>
    <dbReference type="NCBI Taxonomy" id="231223"/>
    <lineage>
        <taxon>Eukaryota</taxon>
        <taxon>Metazoa</taxon>
        <taxon>Spiralia</taxon>
        <taxon>Lophotrochozoa</taxon>
        <taxon>Mollusca</taxon>
        <taxon>Gastropoda</taxon>
        <taxon>Heterobranchia</taxon>
        <taxon>Euthyneura</taxon>
        <taxon>Panpulmonata</taxon>
        <taxon>Sacoglossa</taxon>
        <taxon>Placobranchoidea</taxon>
        <taxon>Plakobranchidae</taxon>
        <taxon>Elysia</taxon>
    </lineage>
</organism>
<evidence type="ECO:0000313" key="2">
    <source>
        <dbReference type="EMBL" id="KAK3725596.1"/>
    </source>
</evidence>
<dbReference type="EMBL" id="JAWDGP010007329">
    <property type="protein sequence ID" value="KAK3725596.1"/>
    <property type="molecule type" value="Genomic_DNA"/>
</dbReference>
<keyword evidence="3" id="KW-1185">Reference proteome</keyword>
<dbReference type="AlphaFoldDB" id="A0AAE0XXX1"/>
<gene>
    <name evidence="2" type="ORF">RRG08_043014</name>
</gene>
<reference evidence="2" key="1">
    <citation type="journal article" date="2023" name="G3 (Bethesda)">
        <title>A reference genome for the long-term kleptoplast-retaining sea slug Elysia crispata morphotype clarki.</title>
        <authorList>
            <person name="Eastman K.E."/>
            <person name="Pendleton A.L."/>
            <person name="Shaikh M.A."/>
            <person name="Suttiyut T."/>
            <person name="Ogas R."/>
            <person name="Tomko P."/>
            <person name="Gavelis G."/>
            <person name="Widhalm J.R."/>
            <person name="Wisecaver J.H."/>
        </authorList>
    </citation>
    <scope>NUCLEOTIDE SEQUENCE</scope>
    <source>
        <strain evidence="2">ECLA1</strain>
    </source>
</reference>
<dbReference type="Proteomes" id="UP001283361">
    <property type="component" value="Unassembled WGS sequence"/>
</dbReference>
<feature type="region of interest" description="Disordered" evidence="1">
    <location>
        <begin position="273"/>
        <end position="297"/>
    </location>
</feature>
<comment type="caution">
    <text evidence="2">The sequence shown here is derived from an EMBL/GenBank/DDBJ whole genome shotgun (WGS) entry which is preliminary data.</text>
</comment>
<feature type="region of interest" description="Disordered" evidence="1">
    <location>
        <begin position="1"/>
        <end position="29"/>
    </location>
</feature>
<proteinExistence type="predicted"/>
<evidence type="ECO:0000256" key="1">
    <source>
        <dbReference type="SAM" id="MobiDB-lite"/>
    </source>
</evidence>
<protein>
    <submittedName>
        <fullName evidence="2">Uncharacterized protein</fullName>
    </submittedName>
</protein>
<name>A0AAE0XXX1_9GAST</name>
<sequence length="308" mass="34823">MEKSASTTPMWSHGRVSSSNLNTGPPSFKNRVSQQRAMVCSFISEYTLPSSIAPHLIKFAQALASDHKALQAISMERFCATYKSTHGVHEVTRKRSERPVLERPPVVHGAVRSAKSVCEDVRYDRVDHYSTRDTETSFPQRCKLEGCTRKSQLKCQECGVVLCVTGKNGGDDCFYLFHHSACSCQRTKTAEVRRLKRRVKILKTRVRVVKLEADVDRSRILTLHERCSALKEDLCKGKSENFDLKSKVHSYNLDISKMRICLLVILHQQQLSSDSSDYSDSDSDPEWVPARSKSAASQRNVFDTMGLF</sequence>
<accession>A0AAE0XXX1</accession>